<protein>
    <submittedName>
        <fullName evidence="2">Aldo/keto reductase</fullName>
    </submittedName>
</protein>
<gene>
    <name evidence="2" type="ORF">GCM10011352_20000</name>
</gene>
<dbReference type="Gene3D" id="3.20.20.100">
    <property type="entry name" value="NADP-dependent oxidoreductase domain"/>
    <property type="match status" value="1"/>
</dbReference>
<feature type="domain" description="NADP-dependent oxidoreductase" evidence="1">
    <location>
        <begin position="9"/>
        <end position="300"/>
    </location>
</feature>
<evidence type="ECO:0000313" key="2">
    <source>
        <dbReference type="EMBL" id="GGB93961.1"/>
    </source>
</evidence>
<dbReference type="InterPro" id="IPR023210">
    <property type="entry name" value="NADP_OxRdtase_dom"/>
</dbReference>
<dbReference type="CDD" id="cd19092">
    <property type="entry name" value="AKR_BsYcsN_EcYdhF-like"/>
    <property type="match status" value="1"/>
</dbReference>
<proteinExistence type="predicted"/>
<dbReference type="SUPFAM" id="SSF51430">
    <property type="entry name" value="NAD(P)-linked oxidoreductase"/>
    <property type="match status" value="1"/>
</dbReference>
<name>A0ABQ1KE26_9GAMM</name>
<dbReference type="PANTHER" id="PTHR43364:SF1">
    <property type="entry name" value="OXIDOREDUCTASE YDHF"/>
    <property type="match status" value="1"/>
</dbReference>
<keyword evidence="3" id="KW-1185">Reference proteome</keyword>
<organism evidence="2 3">
    <name type="scientific">Marinobacterium zhoushanense</name>
    <dbReference type="NCBI Taxonomy" id="1679163"/>
    <lineage>
        <taxon>Bacteria</taxon>
        <taxon>Pseudomonadati</taxon>
        <taxon>Pseudomonadota</taxon>
        <taxon>Gammaproteobacteria</taxon>
        <taxon>Oceanospirillales</taxon>
        <taxon>Oceanospirillaceae</taxon>
        <taxon>Marinobacterium</taxon>
    </lineage>
</organism>
<dbReference type="PANTHER" id="PTHR43364">
    <property type="entry name" value="NADH-SPECIFIC METHYLGLYOXAL REDUCTASE-RELATED"/>
    <property type="match status" value="1"/>
</dbReference>
<accession>A0ABQ1KE26</accession>
<evidence type="ECO:0000313" key="3">
    <source>
        <dbReference type="Proteomes" id="UP000629025"/>
    </source>
</evidence>
<dbReference type="Pfam" id="PF00248">
    <property type="entry name" value="Aldo_ket_red"/>
    <property type="match status" value="1"/>
</dbReference>
<sequence>MRYLPNASRLIYGCMGLGGGWNRDAIGPEHVHQARACVDAALESGINLFDHADIYAQGKAEQVFGEVLKQCPGLRENIYLQSKSGIRFADDAGPKRYDLSKGWILQSVDGILQRLGTEYLDLLMLHRPDPLMAPEAIAEAFELLLESGKVRNFGVSNMHAHQMQLLVGSLGRPLVANQLELSLHHRQWLEEGVFAGHPDARRVGFSPGTLDYCRTQGVQLQAWGSLCRGLYSGSVTPEHPLSVRRTAALVMDLALQYQVSKEAVVLAWLMRHPAQIQPIIGTTDLERIRACAVAPSVELGRAQWYSLYVAARGEELP</sequence>
<evidence type="ECO:0000259" key="1">
    <source>
        <dbReference type="Pfam" id="PF00248"/>
    </source>
</evidence>
<dbReference type="InterPro" id="IPR036812">
    <property type="entry name" value="NAD(P)_OxRdtase_dom_sf"/>
</dbReference>
<dbReference type="EMBL" id="BMIJ01000004">
    <property type="protein sequence ID" value="GGB93961.1"/>
    <property type="molecule type" value="Genomic_DNA"/>
</dbReference>
<comment type="caution">
    <text evidence="2">The sequence shown here is derived from an EMBL/GenBank/DDBJ whole genome shotgun (WGS) entry which is preliminary data.</text>
</comment>
<reference evidence="3" key="1">
    <citation type="journal article" date="2019" name="Int. J. Syst. Evol. Microbiol.">
        <title>The Global Catalogue of Microorganisms (GCM) 10K type strain sequencing project: providing services to taxonomists for standard genome sequencing and annotation.</title>
        <authorList>
            <consortium name="The Broad Institute Genomics Platform"/>
            <consortium name="The Broad Institute Genome Sequencing Center for Infectious Disease"/>
            <person name="Wu L."/>
            <person name="Ma J."/>
        </authorList>
    </citation>
    <scope>NUCLEOTIDE SEQUENCE [LARGE SCALE GENOMIC DNA]</scope>
    <source>
        <strain evidence="3">CGMCC 1.15341</strain>
    </source>
</reference>
<dbReference type="Proteomes" id="UP000629025">
    <property type="component" value="Unassembled WGS sequence"/>
</dbReference>
<dbReference type="InterPro" id="IPR050523">
    <property type="entry name" value="AKR_Detox_Biosynth"/>
</dbReference>